<dbReference type="SMART" id="SM00516">
    <property type="entry name" value="SEC14"/>
    <property type="match status" value="1"/>
</dbReference>
<evidence type="ECO:0000313" key="2">
    <source>
        <dbReference type="EMBL" id="KAK9687072.1"/>
    </source>
</evidence>
<proteinExistence type="predicted"/>
<accession>A0AAW1IBT1</accession>
<reference evidence="2 3" key="1">
    <citation type="journal article" date="2024" name="BMC Genomics">
        <title>De novo assembly and annotation of Popillia japonica's genome with initial clues to its potential as an invasive pest.</title>
        <authorList>
            <person name="Cucini C."/>
            <person name="Boschi S."/>
            <person name="Funari R."/>
            <person name="Cardaioli E."/>
            <person name="Iannotti N."/>
            <person name="Marturano G."/>
            <person name="Paoli F."/>
            <person name="Bruttini M."/>
            <person name="Carapelli A."/>
            <person name="Frati F."/>
            <person name="Nardi F."/>
        </authorList>
    </citation>
    <scope>NUCLEOTIDE SEQUENCE [LARGE SCALE GENOMIC DNA]</scope>
    <source>
        <strain evidence="2">DMR45628</strain>
    </source>
</reference>
<gene>
    <name evidence="2" type="ORF">QE152_g36723</name>
</gene>
<evidence type="ECO:0000313" key="3">
    <source>
        <dbReference type="Proteomes" id="UP001458880"/>
    </source>
</evidence>
<dbReference type="InterPro" id="IPR036865">
    <property type="entry name" value="CRAL-TRIO_dom_sf"/>
</dbReference>
<dbReference type="InterPro" id="IPR011074">
    <property type="entry name" value="CRAL/TRIO_N_dom"/>
</dbReference>
<dbReference type="CDD" id="cd00170">
    <property type="entry name" value="SEC14"/>
    <property type="match status" value="1"/>
</dbReference>
<dbReference type="Gene3D" id="1.10.8.20">
    <property type="entry name" value="N-terminal domain of phosphatidylinositol transfer protein sec14p"/>
    <property type="match status" value="1"/>
</dbReference>
<dbReference type="PRINTS" id="PR00180">
    <property type="entry name" value="CRETINALDHBP"/>
</dbReference>
<dbReference type="GO" id="GO:1902936">
    <property type="term" value="F:phosphatidylinositol bisphosphate binding"/>
    <property type="evidence" value="ECO:0007669"/>
    <property type="project" value="TreeGrafter"/>
</dbReference>
<dbReference type="PANTHER" id="PTHR10174:SF212">
    <property type="entry name" value="MIP26555P1"/>
    <property type="match status" value="1"/>
</dbReference>
<sequence length="302" mass="34998">MQLIVLVSAKVKMSAPPFVLDLGPLSEDVKLIAKYELRETPEIVELALKELKALLDADHSIYYRTDDDDFLLIFLRPTKFYAQSAYELMKRIAEFREKYKDLLDGLLPEHEKEAFVNHNVVNVLTERDDKGRRVLIVNCGGTWDTSKVTSDQLFRLFYLIHLGAILEPETQVRGTVVIMDYKGLGMKQVGALSPSFSMKLLSFIQDAMPLRLKEIHMINEPFIFSLVWKIFQPFIREKLKGRIYFHRSKMSSLHAHIKDTHLPSNYGGKLPAINYSGKDWYPVIEEHVDHIKRWNSYGLVKK</sequence>
<dbReference type="Gene3D" id="3.40.525.10">
    <property type="entry name" value="CRAL-TRIO lipid binding domain"/>
    <property type="match status" value="1"/>
</dbReference>
<dbReference type="AlphaFoldDB" id="A0AAW1IBT1"/>
<evidence type="ECO:0000259" key="1">
    <source>
        <dbReference type="PROSITE" id="PS50191"/>
    </source>
</evidence>
<dbReference type="InterPro" id="IPR036273">
    <property type="entry name" value="CRAL/TRIO_N_dom_sf"/>
</dbReference>
<dbReference type="SMART" id="SM01100">
    <property type="entry name" value="CRAL_TRIO_N"/>
    <property type="match status" value="1"/>
</dbReference>
<dbReference type="Gene3D" id="1.20.5.1200">
    <property type="entry name" value="Alpha-tocopherol transfer"/>
    <property type="match status" value="1"/>
</dbReference>
<name>A0AAW1IBT1_POPJA</name>
<protein>
    <submittedName>
        <fullName evidence="2">CRAL/TRIO domain</fullName>
    </submittedName>
</protein>
<dbReference type="SUPFAM" id="SSF46938">
    <property type="entry name" value="CRAL/TRIO N-terminal domain"/>
    <property type="match status" value="1"/>
</dbReference>
<comment type="caution">
    <text evidence="2">The sequence shown here is derived from an EMBL/GenBank/DDBJ whole genome shotgun (WGS) entry which is preliminary data.</text>
</comment>
<dbReference type="EMBL" id="JASPKY010000663">
    <property type="protein sequence ID" value="KAK9687072.1"/>
    <property type="molecule type" value="Genomic_DNA"/>
</dbReference>
<feature type="domain" description="CRAL-TRIO" evidence="1">
    <location>
        <begin position="111"/>
        <end position="274"/>
    </location>
</feature>
<dbReference type="Proteomes" id="UP001458880">
    <property type="component" value="Unassembled WGS sequence"/>
</dbReference>
<dbReference type="Pfam" id="PF00650">
    <property type="entry name" value="CRAL_TRIO"/>
    <property type="match status" value="1"/>
</dbReference>
<keyword evidence="3" id="KW-1185">Reference proteome</keyword>
<dbReference type="PANTHER" id="PTHR10174">
    <property type="entry name" value="ALPHA-TOCOPHEROL TRANSFER PROTEIN-RELATED"/>
    <property type="match status" value="1"/>
</dbReference>
<organism evidence="2 3">
    <name type="scientific">Popillia japonica</name>
    <name type="common">Japanese beetle</name>
    <dbReference type="NCBI Taxonomy" id="7064"/>
    <lineage>
        <taxon>Eukaryota</taxon>
        <taxon>Metazoa</taxon>
        <taxon>Ecdysozoa</taxon>
        <taxon>Arthropoda</taxon>
        <taxon>Hexapoda</taxon>
        <taxon>Insecta</taxon>
        <taxon>Pterygota</taxon>
        <taxon>Neoptera</taxon>
        <taxon>Endopterygota</taxon>
        <taxon>Coleoptera</taxon>
        <taxon>Polyphaga</taxon>
        <taxon>Scarabaeiformia</taxon>
        <taxon>Scarabaeidae</taxon>
        <taxon>Rutelinae</taxon>
        <taxon>Popillia</taxon>
    </lineage>
</organism>
<dbReference type="SUPFAM" id="SSF52087">
    <property type="entry name" value="CRAL/TRIO domain"/>
    <property type="match status" value="1"/>
</dbReference>
<dbReference type="GO" id="GO:0016020">
    <property type="term" value="C:membrane"/>
    <property type="evidence" value="ECO:0007669"/>
    <property type="project" value="TreeGrafter"/>
</dbReference>
<dbReference type="InterPro" id="IPR001251">
    <property type="entry name" value="CRAL-TRIO_dom"/>
</dbReference>
<dbReference type="PROSITE" id="PS50191">
    <property type="entry name" value="CRAL_TRIO"/>
    <property type="match status" value="1"/>
</dbReference>